<proteinExistence type="predicted"/>
<keyword evidence="1" id="KW-1133">Transmembrane helix</keyword>
<accession>A0A1M6GLB9</accession>
<reference evidence="2 3" key="1">
    <citation type="submission" date="2016-11" db="EMBL/GenBank/DDBJ databases">
        <authorList>
            <person name="Jaros S."/>
            <person name="Januszkiewicz K."/>
            <person name="Wedrychowicz H."/>
        </authorList>
    </citation>
    <scope>NUCLEOTIDE SEQUENCE [LARGE SCALE GENOMIC DNA]</scope>
    <source>
        <strain evidence="2 3">DSM 17477</strain>
    </source>
</reference>
<sequence length="254" mass="28382">MGKDGKKKSHGFRNFIIFIVIIALAVVGGLIYFKGNIPDQVKYTAEDEIRFYEKANINQGNYTFDMMDLLTGNVVARGSVDVDATFTSEELTAFLQGHSLDMVASDESYWLTIPAYATLYSGSTALTDFNAWILGEDMLALSANVSSDINQLYELIPGLESYDFIVDRAAGANIYFAMELTYEKSSGFNVVVNSLHANGVPVPQRMVDKYEPQLTGLFNKALENKDVFDIDVFKIESDEIIFKGRLPEYLETTF</sequence>
<evidence type="ECO:0000256" key="1">
    <source>
        <dbReference type="SAM" id="Phobius"/>
    </source>
</evidence>
<dbReference type="EMBL" id="FQZL01000011">
    <property type="protein sequence ID" value="SHJ10749.1"/>
    <property type="molecule type" value="Genomic_DNA"/>
</dbReference>
<evidence type="ECO:0000313" key="3">
    <source>
        <dbReference type="Proteomes" id="UP000184052"/>
    </source>
</evidence>
<dbReference type="AlphaFoldDB" id="A0A1M6GLB9"/>
<keyword evidence="1" id="KW-0812">Transmembrane</keyword>
<feature type="transmembrane region" description="Helical" evidence="1">
    <location>
        <begin position="12"/>
        <end position="33"/>
    </location>
</feature>
<dbReference type="STRING" id="1121476.SAMN02745751_01755"/>
<organism evidence="2 3">
    <name type="scientific">Dethiosulfatibacter aminovorans DSM 17477</name>
    <dbReference type="NCBI Taxonomy" id="1121476"/>
    <lineage>
        <taxon>Bacteria</taxon>
        <taxon>Bacillati</taxon>
        <taxon>Bacillota</taxon>
        <taxon>Tissierellia</taxon>
        <taxon>Dethiosulfatibacter</taxon>
    </lineage>
</organism>
<keyword evidence="3" id="KW-1185">Reference proteome</keyword>
<name>A0A1M6GLB9_9FIRM</name>
<protein>
    <submittedName>
        <fullName evidence="2">Uncharacterized protein</fullName>
    </submittedName>
</protein>
<keyword evidence="1" id="KW-0472">Membrane</keyword>
<dbReference type="RefSeq" id="WP_073049209.1">
    <property type="nucleotide sequence ID" value="NZ_FQZL01000011.1"/>
</dbReference>
<gene>
    <name evidence="2" type="ORF">SAMN02745751_01755</name>
</gene>
<dbReference type="Proteomes" id="UP000184052">
    <property type="component" value="Unassembled WGS sequence"/>
</dbReference>
<evidence type="ECO:0000313" key="2">
    <source>
        <dbReference type="EMBL" id="SHJ10749.1"/>
    </source>
</evidence>